<dbReference type="Proteomes" id="UP000254186">
    <property type="component" value="Unassembled WGS sequence"/>
</dbReference>
<evidence type="ECO:0000313" key="1">
    <source>
        <dbReference type="EMBL" id="STP05951.1"/>
    </source>
</evidence>
<gene>
    <name evidence="1" type="ORF">NCTC10672_01930</name>
</gene>
<reference evidence="1 2" key="1">
    <citation type="submission" date="2018-06" db="EMBL/GenBank/DDBJ databases">
        <authorList>
            <consortium name="Pathogen Informatics"/>
            <person name="Doyle S."/>
        </authorList>
    </citation>
    <scope>NUCLEOTIDE SEQUENCE [LARGE SCALE GENOMIC DNA]</scope>
    <source>
        <strain evidence="1 2">NCTC10672</strain>
    </source>
</reference>
<dbReference type="Pfam" id="PF24172">
    <property type="entry name" value="CdiI_ImmP"/>
    <property type="match status" value="1"/>
</dbReference>
<protein>
    <submittedName>
        <fullName evidence="1">Uncharacterized protein</fullName>
    </submittedName>
</protein>
<sequence>MTLFEECVEALSDDFSLLSEEKEKEVLNIFYKYPFEYGNINKLKEGIVSLEFDKLIKLVEEKVKSSEVYVLADINVVPIFKTNLFLALEKIDDISALSTKVFLLGDGYLAQIVSRKTPLDIVALNSE</sequence>
<dbReference type="RefSeq" id="WP_115180597.1">
    <property type="nucleotide sequence ID" value="NZ_UGHY01000002.1"/>
</dbReference>
<dbReference type="EMBL" id="UGHY01000002">
    <property type="protein sequence ID" value="STP05951.1"/>
    <property type="molecule type" value="Genomic_DNA"/>
</dbReference>
<dbReference type="InterPro" id="IPR049585">
    <property type="entry name" value="CdiI_EcoliA0-like"/>
</dbReference>
<evidence type="ECO:0000313" key="2">
    <source>
        <dbReference type="Proteomes" id="UP000254186"/>
    </source>
</evidence>
<organism evidence="1 2">
    <name type="scientific">Haemophilus parainfluenzae</name>
    <dbReference type="NCBI Taxonomy" id="729"/>
    <lineage>
        <taxon>Bacteria</taxon>
        <taxon>Pseudomonadati</taxon>
        <taxon>Pseudomonadota</taxon>
        <taxon>Gammaproteobacteria</taxon>
        <taxon>Pasteurellales</taxon>
        <taxon>Pasteurellaceae</taxon>
        <taxon>Haemophilus</taxon>
    </lineage>
</organism>
<proteinExistence type="predicted"/>
<accession>A0A377JJT9</accession>
<dbReference type="CDD" id="cd20693">
    <property type="entry name" value="CdiI_EcoliA0-like"/>
    <property type="match status" value="1"/>
</dbReference>
<dbReference type="AlphaFoldDB" id="A0A377JJT9"/>
<name>A0A377JJT9_HAEPA</name>